<dbReference type="Pfam" id="PF00308">
    <property type="entry name" value="Bac_DnaA"/>
    <property type="match status" value="1"/>
</dbReference>
<dbReference type="SUPFAM" id="SSF52540">
    <property type="entry name" value="P-loop containing nucleoside triphosphate hydrolases"/>
    <property type="match status" value="1"/>
</dbReference>
<feature type="domain" description="Chromosomal replication initiator protein DnaA ATPAse" evidence="1">
    <location>
        <begin position="46"/>
        <end position="150"/>
    </location>
</feature>
<dbReference type="Gene3D" id="3.40.50.300">
    <property type="entry name" value="P-loop containing nucleotide triphosphate hydrolases"/>
    <property type="match status" value="1"/>
</dbReference>
<organism evidence="2">
    <name type="scientific">uncultured bacterium EIL27G07</name>
    <dbReference type="NCBI Taxonomy" id="1768202"/>
    <lineage>
        <taxon>Bacteria</taxon>
        <taxon>environmental samples</taxon>
    </lineage>
</organism>
<reference evidence="2" key="1">
    <citation type="journal article" date="2016" name="ISME J.">
        <title>Functional metagenomic screen reveals new and diverse microbial rhodopsins.</title>
        <authorList>
            <person name="Pushkarev A."/>
            <person name="Beja O."/>
        </authorList>
    </citation>
    <scope>NUCLEOTIDE SEQUENCE</scope>
</reference>
<dbReference type="PANTHER" id="PTHR30050">
    <property type="entry name" value="CHROMOSOMAL REPLICATION INITIATOR PROTEIN DNAA"/>
    <property type="match status" value="1"/>
</dbReference>
<dbReference type="PANTHER" id="PTHR30050:SF5">
    <property type="entry name" value="DNAA REGULATORY INACTIVATOR HDA"/>
    <property type="match status" value="1"/>
</dbReference>
<evidence type="ECO:0000313" key="2">
    <source>
        <dbReference type="EMBL" id="ALS56207.1"/>
    </source>
</evidence>
<dbReference type="GO" id="GO:0003688">
    <property type="term" value="F:DNA replication origin binding"/>
    <property type="evidence" value="ECO:0007669"/>
    <property type="project" value="TreeGrafter"/>
</dbReference>
<name>A0A0U2VY02_9BACT</name>
<dbReference type="InterPro" id="IPR013317">
    <property type="entry name" value="DnaA_dom"/>
</dbReference>
<proteinExistence type="predicted"/>
<dbReference type="EMBL" id="KT201090">
    <property type="protein sequence ID" value="ALS56207.1"/>
    <property type="molecule type" value="Genomic_DNA"/>
</dbReference>
<dbReference type="GO" id="GO:0005886">
    <property type="term" value="C:plasma membrane"/>
    <property type="evidence" value="ECO:0007669"/>
    <property type="project" value="TreeGrafter"/>
</dbReference>
<dbReference type="GO" id="GO:0006270">
    <property type="term" value="P:DNA replication initiation"/>
    <property type="evidence" value="ECO:0007669"/>
    <property type="project" value="TreeGrafter"/>
</dbReference>
<evidence type="ECO:0000259" key="1">
    <source>
        <dbReference type="Pfam" id="PF00308"/>
    </source>
</evidence>
<dbReference type="AlphaFoldDB" id="A0A0U2VY02"/>
<protein>
    <submittedName>
        <fullName evidence="2">Putative DnaA regulatory inactivator Hda</fullName>
    </submittedName>
</protein>
<dbReference type="InterPro" id="IPR027417">
    <property type="entry name" value="P-loop_NTPase"/>
</dbReference>
<accession>A0A0U2VY02</accession>
<sequence length="236" mass="27612">MNKITSSNQYFFNFKRNLNASLDNFYFSKKNEILKNELDLFINDSDAHNLFISGDNGLGKTFLLNCVLNHKKFSEQKCLYIDIENLSNNVEVFNEIDSFSVICIDNIHCSSKDIEVELFNLVNKAFTGKIKLLISSQLHITQLNLFPDLLSRIKQMSCFSIEQISDDEVDDVIDFLNTKLKLFFPKELIEDISKMVRRDISSIKDLFVEIEQFLYSEKKRPSKRTIMSYLKKRINQ</sequence>